<name>A0ABU7AGL2_9TELE</name>
<dbReference type="InterPro" id="IPR018378">
    <property type="entry name" value="C-type_lectin_CS"/>
</dbReference>
<evidence type="ECO:0000313" key="4">
    <source>
        <dbReference type="Proteomes" id="UP001345963"/>
    </source>
</evidence>
<gene>
    <name evidence="3" type="ORF">ATANTOWER_012505</name>
</gene>
<dbReference type="PROSITE" id="PS00615">
    <property type="entry name" value="C_TYPE_LECTIN_1"/>
    <property type="match status" value="1"/>
</dbReference>
<dbReference type="InterPro" id="IPR001304">
    <property type="entry name" value="C-type_lectin-like"/>
</dbReference>
<evidence type="ECO:0000313" key="3">
    <source>
        <dbReference type="EMBL" id="MED6236665.1"/>
    </source>
</evidence>
<dbReference type="PANTHER" id="PTHR22803">
    <property type="entry name" value="MANNOSE, PHOSPHOLIPASE, LECTIN RECEPTOR RELATED"/>
    <property type="match status" value="1"/>
</dbReference>
<comment type="caution">
    <text evidence="3">The sequence shown here is derived from an EMBL/GenBank/DDBJ whole genome shotgun (WGS) entry which is preliminary data.</text>
</comment>
<dbReference type="Pfam" id="PF00059">
    <property type="entry name" value="Lectin_C"/>
    <property type="match status" value="1"/>
</dbReference>
<proteinExistence type="predicted"/>
<protein>
    <recommendedName>
        <fullName evidence="2">C-type lectin domain-containing protein</fullName>
    </recommendedName>
</protein>
<dbReference type="SUPFAM" id="SSF56436">
    <property type="entry name" value="C-type lectin-like"/>
    <property type="match status" value="1"/>
</dbReference>
<dbReference type="PROSITE" id="PS50041">
    <property type="entry name" value="C_TYPE_LECTIN_2"/>
    <property type="match status" value="1"/>
</dbReference>
<dbReference type="Gene3D" id="3.10.100.10">
    <property type="entry name" value="Mannose-Binding Protein A, subunit A"/>
    <property type="match status" value="1"/>
</dbReference>
<keyword evidence="4" id="KW-1185">Reference proteome</keyword>
<sequence length="107" mass="12244">MGGNLASIHSSEEYHELQALILRASHEMKETWICGSDAAEEGVWSWTDGTLMTFSYWCAGEPNNFIQGQHCMQMNYSAQKCWDDHFCRILQPSVCALKDQRQAEPKK</sequence>
<dbReference type="Proteomes" id="UP001345963">
    <property type="component" value="Unassembled WGS sequence"/>
</dbReference>
<organism evidence="3 4">
    <name type="scientific">Ataeniobius toweri</name>
    <dbReference type="NCBI Taxonomy" id="208326"/>
    <lineage>
        <taxon>Eukaryota</taxon>
        <taxon>Metazoa</taxon>
        <taxon>Chordata</taxon>
        <taxon>Craniata</taxon>
        <taxon>Vertebrata</taxon>
        <taxon>Euteleostomi</taxon>
        <taxon>Actinopterygii</taxon>
        <taxon>Neopterygii</taxon>
        <taxon>Teleostei</taxon>
        <taxon>Neoteleostei</taxon>
        <taxon>Acanthomorphata</taxon>
        <taxon>Ovalentaria</taxon>
        <taxon>Atherinomorphae</taxon>
        <taxon>Cyprinodontiformes</taxon>
        <taxon>Goodeidae</taxon>
        <taxon>Ataeniobius</taxon>
    </lineage>
</organism>
<keyword evidence="1" id="KW-1015">Disulfide bond</keyword>
<accession>A0ABU7AGL2</accession>
<dbReference type="InterPro" id="IPR016187">
    <property type="entry name" value="CTDL_fold"/>
</dbReference>
<dbReference type="InterPro" id="IPR050111">
    <property type="entry name" value="C-type_lectin/snaclec_domain"/>
</dbReference>
<reference evidence="3 4" key="1">
    <citation type="submission" date="2021-07" db="EMBL/GenBank/DDBJ databases">
        <authorList>
            <person name="Palmer J.M."/>
        </authorList>
    </citation>
    <scope>NUCLEOTIDE SEQUENCE [LARGE SCALE GENOMIC DNA]</scope>
    <source>
        <strain evidence="3 4">AT_MEX2019</strain>
        <tissue evidence="3">Muscle</tissue>
    </source>
</reference>
<evidence type="ECO:0000256" key="1">
    <source>
        <dbReference type="ARBA" id="ARBA00023157"/>
    </source>
</evidence>
<evidence type="ECO:0000259" key="2">
    <source>
        <dbReference type="PROSITE" id="PS50041"/>
    </source>
</evidence>
<feature type="domain" description="C-type lectin" evidence="2">
    <location>
        <begin position="1"/>
        <end position="96"/>
    </location>
</feature>
<dbReference type="InterPro" id="IPR016186">
    <property type="entry name" value="C-type_lectin-like/link_sf"/>
</dbReference>
<dbReference type="CDD" id="cd00037">
    <property type="entry name" value="CLECT"/>
    <property type="match status" value="1"/>
</dbReference>
<dbReference type="EMBL" id="JAHUTI010012493">
    <property type="protein sequence ID" value="MED6236665.1"/>
    <property type="molecule type" value="Genomic_DNA"/>
</dbReference>